<dbReference type="EMBL" id="RIBZ01000280">
    <property type="protein sequence ID" value="RNG20772.1"/>
    <property type="molecule type" value="Genomic_DNA"/>
</dbReference>
<proteinExistence type="inferred from homology"/>
<keyword evidence="6" id="KW-1185">Reference proteome</keyword>
<feature type="region of interest" description="Disordered" evidence="2">
    <location>
        <begin position="40"/>
        <end position="137"/>
    </location>
</feature>
<comment type="caution">
    <text evidence="5">The sequence shown here is derived from an EMBL/GenBank/DDBJ whole genome shotgun (WGS) entry which is preliminary data.</text>
</comment>
<dbReference type="PANTHER" id="PTHR33392">
    <property type="entry name" value="POLYISOPRENYL-TEICHOIC ACID--PEPTIDOGLYCAN TEICHOIC ACID TRANSFERASE TAGU"/>
    <property type="match status" value="1"/>
</dbReference>
<feature type="compositionally biased region" description="Pro residues" evidence="2">
    <location>
        <begin position="47"/>
        <end position="67"/>
    </location>
</feature>
<feature type="domain" description="Cell envelope-related transcriptional attenuator" evidence="4">
    <location>
        <begin position="215"/>
        <end position="368"/>
    </location>
</feature>
<evidence type="ECO:0000313" key="6">
    <source>
        <dbReference type="Proteomes" id="UP000275401"/>
    </source>
</evidence>
<evidence type="ECO:0000256" key="2">
    <source>
        <dbReference type="SAM" id="MobiDB-lite"/>
    </source>
</evidence>
<dbReference type="Proteomes" id="UP000275401">
    <property type="component" value="Unassembled WGS sequence"/>
</dbReference>
<dbReference type="InterPro" id="IPR050922">
    <property type="entry name" value="LytR/CpsA/Psr_CW_biosynth"/>
</dbReference>
<dbReference type="AlphaFoldDB" id="A0A3M8VSM1"/>
<protein>
    <submittedName>
        <fullName evidence="5">LytR family transcriptional regulator</fullName>
    </submittedName>
</protein>
<keyword evidence="3" id="KW-1133">Transmembrane helix</keyword>
<organism evidence="5 6">
    <name type="scientific">Streptomyces botrytidirepellens</name>
    <dbReference type="NCBI Taxonomy" id="2486417"/>
    <lineage>
        <taxon>Bacteria</taxon>
        <taxon>Bacillati</taxon>
        <taxon>Actinomycetota</taxon>
        <taxon>Actinomycetes</taxon>
        <taxon>Kitasatosporales</taxon>
        <taxon>Streptomycetaceae</taxon>
        <taxon>Streptomyces</taxon>
    </lineage>
</organism>
<accession>A0A3M8VSM1</accession>
<dbReference type="PANTHER" id="PTHR33392:SF6">
    <property type="entry name" value="POLYISOPRENYL-TEICHOIC ACID--PEPTIDOGLYCAN TEICHOIC ACID TRANSFERASE TAGU"/>
    <property type="match status" value="1"/>
</dbReference>
<evidence type="ECO:0000259" key="4">
    <source>
        <dbReference type="Pfam" id="PF03816"/>
    </source>
</evidence>
<sequence>MNEWADGRTDRNQYGGGMDTPHVLTGEVWGYGEYVHQAHQAHQAHLMPPPSPYVPPADPPASTPPADPLTYAAPASPPASSPSAATVISLSSPAAVGRPGIPSQRGGGAMGSGSGGAGSGGGPTLRRRPPRQPASRRRRIARAVALLISIPLVASAGTYVWADSTLDRKVDLGKAADRPPLGKGTNYLIVGSDSRTGLSGAAKKQLHTGSADGGRTDSMMVLHTGAHGSTLMSLPRDSWVTIPSFIRPETGKHYRADRNKLNAAYSLGGPDLLIRTIEHNTGLRINHYAEIGFAGFVGLVNAVGGVDMCVNKNVRDEKSGLNLTKGCHNLDGAKALAFVRQRHQEAEGDLGRSKNQQKFLAALAHKAATPGVALDPFTMYPTMRAGLDTLIVDKGMEMPDLLSLFQAMKGVTAGDGQRINVPVSSRDFRTSKGSAVRWNTARAKKLFGELRHDRPVSRDLR</sequence>
<keyword evidence="3" id="KW-0472">Membrane</keyword>
<comment type="similarity">
    <text evidence="1">Belongs to the LytR/CpsA/Psr (LCP) family.</text>
</comment>
<name>A0A3M8VSM1_9ACTN</name>
<evidence type="ECO:0000313" key="5">
    <source>
        <dbReference type="EMBL" id="RNG20772.1"/>
    </source>
</evidence>
<feature type="compositionally biased region" description="Basic residues" evidence="2">
    <location>
        <begin position="125"/>
        <end position="137"/>
    </location>
</feature>
<feature type="transmembrane region" description="Helical" evidence="3">
    <location>
        <begin position="140"/>
        <end position="162"/>
    </location>
</feature>
<dbReference type="Gene3D" id="3.40.630.190">
    <property type="entry name" value="LCP protein"/>
    <property type="match status" value="1"/>
</dbReference>
<evidence type="ECO:0000256" key="3">
    <source>
        <dbReference type="SAM" id="Phobius"/>
    </source>
</evidence>
<dbReference type="NCBIfam" id="TIGR00350">
    <property type="entry name" value="lytR_cpsA_psr"/>
    <property type="match status" value="1"/>
</dbReference>
<reference evidence="5 6" key="1">
    <citation type="submission" date="2018-11" db="EMBL/GenBank/DDBJ databases">
        <title>The Potential of Streptomyces as Biocontrol Agents against the Tomato grey mould, Botrytis cinerea (Gray mold) Frontiers in Microbiology.</title>
        <authorList>
            <person name="Li D."/>
        </authorList>
    </citation>
    <scope>NUCLEOTIDE SEQUENCE [LARGE SCALE GENOMIC DNA]</scope>
    <source>
        <strain evidence="5 6">NEAU-LD23</strain>
    </source>
</reference>
<gene>
    <name evidence="5" type="ORF">EEJ42_22975</name>
</gene>
<keyword evidence="3" id="KW-0812">Transmembrane</keyword>
<feature type="compositionally biased region" description="Gly residues" evidence="2">
    <location>
        <begin position="105"/>
        <end position="123"/>
    </location>
</feature>
<dbReference type="RefSeq" id="WP_123102409.1">
    <property type="nucleotide sequence ID" value="NZ_RIBZ01000280.1"/>
</dbReference>
<dbReference type="Pfam" id="PF03816">
    <property type="entry name" value="LytR_cpsA_psr"/>
    <property type="match status" value="1"/>
</dbReference>
<evidence type="ECO:0000256" key="1">
    <source>
        <dbReference type="ARBA" id="ARBA00006068"/>
    </source>
</evidence>
<dbReference type="InterPro" id="IPR004474">
    <property type="entry name" value="LytR_CpsA_psr"/>
</dbReference>